<dbReference type="InterPro" id="IPR008271">
    <property type="entry name" value="Ser/Thr_kinase_AS"/>
</dbReference>
<keyword evidence="9" id="KW-1185">Reference proteome</keyword>
<dbReference type="GO" id="GO:0004674">
    <property type="term" value="F:protein serine/threonine kinase activity"/>
    <property type="evidence" value="ECO:0007669"/>
    <property type="project" value="UniProtKB-KW"/>
</dbReference>
<evidence type="ECO:0000256" key="3">
    <source>
        <dbReference type="ARBA" id="ARBA00022777"/>
    </source>
</evidence>
<dbReference type="Proteomes" id="UP000324897">
    <property type="component" value="Unassembled WGS sequence"/>
</dbReference>
<feature type="binding site" evidence="5">
    <location>
        <position position="135"/>
    </location>
    <ligand>
        <name>ATP</name>
        <dbReference type="ChEBI" id="CHEBI:30616"/>
    </ligand>
</feature>
<keyword evidence="6" id="KW-0723">Serine/threonine-protein kinase</keyword>
<dbReference type="Pfam" id="PF00069">
    <property type="entry name" value="Pkinase"/>
    <property type="match status" value="1"/>
</dbReference>
<reference evidence="8 9" key="1">
    <citation type="journal article" date="2019" name="Sci. Rep.">
        <title>A high-quality genome of Eragrostis curvula grass provides insights into Poaceae evolution and supports new strategies to enhance forage quality.</title>
        <authorList>
            <person name="Carballo J."/>
            <person name="Santos B.A.C.M."/>
            <person name="Zappacosta D."/>
            <person name="Garbus I."/>
            <person name="Selva J.P."/>
            <person name="Gallo C.A."/>
            <person name="Diaz A."/>
            <person name="Albertini E."/>
            <person name="Caccamo M."/>
            <person name="Echenique V."/>
        </authorList>
    </citation>
    <scope>NUCLEOTIDE SEQUENCE [LARGE SCALE GENOMIC DNA]</scope>
    <source>
        <strain evidence="9">cv. Victoria</strain>
        <tissue evidence="8">Leaf</tissue>
    </source>
</reference>
<evidence type="ECO:0000256" key="6">
    <source>
        <dbReference type="RuleBase" id="RU000304"/>
    </source>
</evidence>
<keyword evidence="1" id="KW-0808">Transferase</keyword>
<evidence type="ECO:0000256" key="4">
    <source>
        <dbReference type="ARBA" id="ARBA00022840"/>
    </source>
</evidence>
<feature type="non-terminal residue" evidence="8">
    <location>
        <position position="1"/>
    </location>
</feature>
<dbReference type="Gene3D" id="1.10.510.10">
    <property type="entry name" value="Transferase(Phosphotransferase) domain 1"/>
    <property type="match status" value="1"/>
</dbReference>
<evidence type="ECO:0000313" key="9">
    <source>
        <dbReference type="Proteomes" id="UP000324897"/>
    </source>
</evidence>
<proteinExistence type="inferred from homology"/>
<dbReference type="GO" id="GO:0005524">
    <property type="term" value="F:ATP binding"/>
    <property type="evidence" value="ECO:0007669"/>
    <property type="project" value="UniProtKB-UniRule"/>
</dbReference>
<protein>
    <recommendedName>
        <fullName evidence="7">Protein kinase domain-containing protein</fullName>
    </recommendedName>
</protein>
<dbReference type="Gramene" id="TVT97322">
    <property type="protein sequence ID" value="TVT97322"/>
    <property type="gene ID" value="EJB05_57435"/>
</dbReference>
<evidence type="ECO:0000259" key="7">
    <source>
        <dbReference type="PROSITE" id="PS50011"/>
    </source>
</evidence>
<name>A0A5J9SEM1_9POAL</name>
<dbReference type="PROSITE" id="PS50011">
    <property type="entry name" value="PROTEIN_KINASE_DOM"/>
    <property type="match status" value="1"/>
</dbReference>
<comment type="caution">
    <text evidence="8">The sequence shown here is derived from an EMBL/GenBank/DDBJ whole genome shotgun (WGS) entry which is preliminary data.</text>
</comment>
<evidence type="ECO:0000256" key="1">
    <source>
        <dbReference type="ARBA" id="ARBA00022679"/>
    </source>
</evidence>
<evidence type="ECO:0000313" key="8">
    <source>
        <dbReference type="EMBL" id="TVT97322.1"/>
    </source>
</evidence>
<dbReference type="SUPFAM" id="SSF56112">
    <property type="entry name" value="Protein kinase-like (PK-like)"/>
    <property type="match status" value="1"/>
</dbReference>
<organism evidence="8 9">
    <name type="scientific">Eragrostis curvula</name>
    <name type="common">weeping love grass</name>
    <dbReference type="NCBI Taxonomy" id="38414"/>
    <lineage>
        <taxon>Eukaryota</taxon>
        <taxon>Viridiplantae</taxon>
        <taxon>Streptophyta</taxon>
        <taxon>Embryophyta</taxon>
        <taxon>Tracheophyta</taxon>
        <taxon>Spermatophyta</taxon>
        <taxon>Magnoliopsida</taxon>
        <taxon>Liliopsida</taxon>
        <taxon>Poales</taxon>
        <taxon>Poaceae</taxon>
        <taxon>PACMAD clade</taxon>
        <taxon>Chloridoideae</taxon>
        <taxon>Eragrostideae</taxon>
        <taxon>Eragrostidinae</taxon>
        <taxon>Eragrostis</taxon>
    </lineage>
</organism>
<dbReference type="OrthoDB" id="682669at2759"/>
<keyword evidence="2 5" id="KW-0547">Nucleotide-binding</keyword>
<sequence>MANFATPNPCPLSQNQGWPPEAHNLFTNPAACVSFRGLKKHGLMWPPSHLESRAGIRRWKFAIPAGRQRIRILVYLPPSSFKVCVLSTTGFTRFSLHELRTATKDFPEENIIGTGSYGTIYKGVLHDGQEDAIKKLNLHSDPNLKSTYDAINTFINLKHENIIRPMGYCHEIVMDLVHLEGKYIGGPQLIDWSSCFHMILGIAQGVHYLHEQQVVHLDLKPENILLGSHMNPRICDFDLAT</sequence>
<evidence type="ECO:0000256" key="5">
    <source>
        <dbReference type="PROSITE-ProRule" id="PRU10141"/>
    </source>
</evidence>
<dbReference type="PANTHER" id="PTHR47975">
    <property type="entry name" value="S-LOCUS LECTIN KINASE FAMILY PROTEIN"/>
    <property type="match status" value="1"/>
</dbReference>
<gene>
    <name evidence="8" type="ORF">EJB05_57435</name>
</gene>
<dbReference type="InterPro" id="IPR017441">
    <property type="entry name" value="Protein_kinase_ATP_BS"/>
</dbReference>
<dbReference type="Gene3D" id="3.30.200.20">
    <property type="entry name" value="Phosphorylase Kinase, domain 1"/>
    <property type="match status" value="1"/>
</dbReference>
<dbReference type="AlphaFoldDB" id="A0A5J9SEM1"/>
<dbReference type="PROSITE" id="PS00108">
    <property type="entry name" value="PROTEIN_KINASE_ST"/>
    <property type="match status" value="1"/>
</dbReference>
<keyword evidence="3" id="KW-0418">Kinase</keyword>
<evidence type="ECO:0000256" key="2">
    <source>
        <dbReference type="ARBA" id="ARBA00022741"/>
    </source>
</evidence>
<dbReference type="EMBL" id="RWGY01001032">
    <property type="protein sequence ID" value="TVT97322.1"/>
    <property type="molecule type" value="Genomic_DNA"/>
</dbReference>
<dbReference type="PANTHER" id="PTHR47975:SF70">
    <property type="entry name" value="PROTEIN KINASE DOMAIN-CONTAINING PROTEIN"/>
    <property type="match status" value="1"/>
</dbReference>
<dbReference type="InterPro" id="IPR000719">
    <property type="entry name" value="Prot_kinase_dom"/>
</dbReference>
<dbReference type="PROSITE" id="PS00107">
    <property type="entry name" value="PROTEIN_KINASE_ATP"/>
    <property type="match status" value="1"/>
</dbReference>
<keyword evidence="4 5" id="KW-0067">ATP-binding</keyword>
<comment type="similarity">
    <text evidence="6">Belongs to the protein kinase superfamily.</text>
</comment>
<dbReference type="InterPro" id="IPR011009">
    <property type="entry name" value="Kinase-like_dom_sf"/>
</dbReference>
<dbReference type="SMART" id="SM00220">
    <property type="entry name" value="S_TKc"/>
    <property type="match status" value="1"/>
</dbReference>
<accession>A0A5J9SEM1</accession>
<feature type="domain" description="Protein kinase" evidence="7">
    <location>
        <begin position="106"/>
        <end position="241"/>
    </location>
</feature>